<dbReference type="PANTHER" id="PTHR46401:SF2">
    <property type="entry name" value="GLYCOSYLTRANSFERASE WBBK-RELATED"/>
    <property type="match status" value="1"/>
</dbReference>
<name>A0A4U6QFW1_9ACTN</name>
<dbReference type="CDD" id="cd03809">
    <property type="entry name" value="GT4_MtfB-like"/>
    <property type="match status" value="1"/>
</dbReference>
<evidence type="ECO:0000313" key="4">
    <source>
        <dbReference type="EMBL" id="TKV58906.1"/>
    </source>
</evidence>
<dbReference type="OrthoDB" id="9801609at2"/>
<dbReference type="GO" id="GO:0016757">
    <property type="term" value="F:glycosyltransferase activity"/>
    <property type="evidence" value="ECO:0007669"/>
    <property type="project" value="UniProtKB-KW"/>
</dbReference>
<gene>
    <name evidence="4" type="ORF">FDO65_15565</name>
</gene>
<feature type="domain" description="Glycosyltransferase subfamily 4-like N-terminal" evidence="3">
    <location>
        <begin position="19"/>
        <end position="173"/>
    </location>
</feature>
<dbReference type="PANTHER" id="PTHR46401">
    <property type="entry name" value="GLYCOSYLTRANSFERASE WBBK-RELATED"/>
    <property type="match status" value="1"/>
</dbReference>
<comment type="caution">
    <text evidence="4">The sequence shown here is derived from an EMBL/GenBank/DDBJ whole genome shotgun (WGS) entry which is preliminary data.</text>
</comment>
<accession>A0A4U6QFW1</accession>
<dbReference type="Proteomes" id="UP000306985">
    <property type="component" value="Unassembled WGS sequence"/>
</dbReference>
<keyword evidence="2 4" id="KW-0808">Transferase</keyword>
<evidence type="ECO:0000259" key="3">
    <source>
        <dbReference type="Pfam" id="PF13579"/>
    </source>
</evidence>
<keyword evidence="5" id="KW-1185">Reference proteome</keyword>
<evidence type="ECO:0000256" key="1">
    <source>
        <dbReference type="ARBA" id="ARBA00022676"/>
    </source>
</evidence>
<dbReference type="SUPFAM" id="SSF53756">
    <property type="entry name" value="UDP-Glycosyltransferase/glycogen phosphorylase"/>
    <property type="match status" value="1"/>
</dbReference>
<dbReference type="Gene3D" id="3.40.50.2000">
    <property type="entry name" value="Glycogen Phosphorylase B"/>
    <property type="match status" value="2"/>
</dbReference>
<dbReference type="EMBL" id="SZZH01000003">
    <property type="protein sequence ID" value="TKV58906.1"/>
    <property type="molecule type" value="Genomic_DNA"/>
</dbReference>
<sequence length="375" mass="40051">MIGSLSVALDGTPLYGQRTGIGRYTENLLTALGERDDLRVSATAFTTRGWRELRAMVPPGVRARSLPAPARLLHRVWTRTEHPTVGWFAGRNDVFHGTNFVLPPTGRRTAGVVTVHDLAYLLLAETVDAHSRRLVDLVPRSLRRAAVVCTPTRAIADQVAEHYPGLARQVVVTPHGVTPEWLAATAPAAEQRSALGLPDDHFLFVGTREPRKGLDTLIAAYGLARSRDADLPDLVLVGPAGWGDIPGLQDGPPPGVRIRPYAEQAELKSLVAGARAVVMPSRYEGFGLPALEAMATGTAAIVSTDPALLEVTGGLAATFPVGDAEALAERLTESAAAPSGAAEQAERDRRRRWAAAWTWQASAEATVRAYRLAAG</sequence>
<dbReference type="GO" id="GO:0009103">
    <property type="term" value="P:lipopolysaccharide biosynthetic process"/>
    <property type="evidence" value="ECO:0007669"/>
    <property type="project" value="TreeGrafter"/>
</dbReference>
<evidence type="ECO:0000313" key="5">
    <source>
        <dbReference type="Proteomes" id="UP000306985"/>
    </source>
</evidence>
<dbReference type="AlphaFoldDB" id="A0A4U6QFW1"/>
<dbReference type="Pfam" id="PF13579">
    <property type="entry name" value="Glyco_trans_4_4"/>
    <property type="match status" value="1"/>
</dbReference>
<dbReference type="RefSeq" id="WP_137450566.1">
    <property type="nucleotide sequence ID" value="NZ_SZZH01000003.1"/>
</dbReference>
<keyword evidence="1" id="KW-0328">Glycosyltransferase</keyword>
<proteinExistence type="predicted"/>
<dbReference type="InterPro" id="IPR028098">
    <property type="entry name" value="Glyco_trans_4-like_N"/>
</dbReference>
<reference evidence="4 5" key="1">
    <citation type="submission" date="2019-05" db="EMBL/GenBank/DDBJ databases">
        <title>Nakamurella sp. N5BH11, whole genome shotgun sequence.</title>
        <authorList>
            <person name="Tuo L."/>
        </authorList>
    </citation>
    <scope>NUCLEOTIDE SEQUENCE [LARGE SCALE GENOMIC DNA]</scope>
    <source>
        <strain evidence="4 5">N5BH11</strain>
    </source>
</reference>
<evidence type="ECO:0000256" key="2">
    <source>
        <dbReference type="ARBA" id="ARBA00022679"/>
    </source>
</evidence>
<protein>
    <submittedName>
        <fullName evidence="4">Glycosyltransferase family 4 protein</fullName>
    </submittedName>
</protein>
<organism evidence="4 5">
    <name type="scientific">Nakamurella flava</name>
    <dbReference type="NCBI Taxonomy" id="2576308"/>
    <lineage>
        <taxon>Bacteria</taxon>
        <taxon>Bacillati</taxon>
        <taxon>Actinomycetota</taxon>
        <taxon>Actinomycetes</taxon>
        <taxon>Nakamurellales</taxon>
        <taxon>Nakamurellaceae</taxon>
        <taxon>Nakamurella</taxon>
    </lineage>
</organism>
<dbReference type="Pfam" id="PF13692">
    <property type="entry name" value="Glyco_trans_1_4"/>
    <property type="match status" value="1"/>
</dbReference>